<dbReference type="PRINTS" id="PR00508">
    <property type="entry name" value="S21N4MTFRASE"/>
</dbReference>
<dbReference type="Proteomes" id="UP000266889">
    <property type="component" value="Unassembled WGS sequence"/>
</dbReference>
<sequence>MPPRSRKPAAGVPVQAIAHPTDRRVHLPTADGQEFVSPDAARIEQVVKKRDSSLDPQLVWIGKEQQDAEDLVVEAPPIYIQEKIAPRTLVEEVRRASESSRDRGNEQLGLFADDYADFDGLDDWQSVEYYQHEANWSNRMILGDSLRVMASLAEKERLRGKVQMIYIDPPYGIKFGSNWQMSARKRDVKDGNLADVTREVEQIKAFRDTWELGINSYLAYLRDRLLIAGDLLTESGSIFVQIGDENVHLVRCLLDEIFGLDNFVSLITYSKTGGATAELLPNTSDFILWYAKDKSVVKYRRPFQAKVLRGAGADKYDRVELPNGQRLPLSADSLSTGRPYRLDNLTSPRVREARTGYYPVEIDGKSFIPNSGEWKTHREGMRKLTLAKRVERTGNSLSYVRFLDDFAAFPLSNNWSDVGGVQSRVDPKVYVVQTSATAVQRCMLMATDPGDLVLDPTCGSGTTAYVAEQWGRRWITIDTSRVAITLARQRLIGAKYPAYLLADSVEGRAKERQLSGAEPPPSAPGQDIRKGFVYERVPHVTLKSIANNPEIKEGMTRQEIDAAIARHADTELLYDRPYEDKKRVRVAGRFTVESLSPHRPATFSVGEEQPSGTDVNAYHKTILDNLAKAGVQNGWRNERLEFASLAPHPGKLIHAEAARRNDDGTSARIAVSVGPQYGTVDADWVKDAAREALRGVGFDLLLVCAFSFGGRASEAAGEFAPEGDDFATVAEQRQLGRLPVLLVRMNADLAMGDTLLKKTGTANLFMVFGEPDIAIDPAPDGLVVEVRGVDVYNPTTGELRPDNGVEDIALWMIDTDYNGEEFFVRHIYFAGREGKPDGLDPYERLRKALRAQIDESAWASLYGHRSRAFPRPESGKIAVKVVNHYGDEVVKVYEV</sequence>
<dbReference type="AlphaFoldDB" id="A0A3N9X9E4"/>
<dbReference type="InterPro" id="IPR029063">
    <property type="entry name" value="SAM-dependent_MTases_sf"/>
</dbReference>
<comment type="caution">
    <text evidence="5">The sequence shown here is derived from an EMBL/GenBank/DDBJ whole genome shotgun (WGS) entry which is preliminary data.</text>
</comment>
<dbReference type="GO" id="GO:0032259">
    <property type="term" value="P:methylation"/>
    <property type="evidence" value="ECO:0007669"/>
    <property type="project" value="UniProtKB-KW"/>
</dbReference>
<dbReference type="InterPro" id="IPR001091">
    <property type="entry name" value="RM_Methyltransferase"/>
</dbReference>
<feature type="domain" description="DNA methylase N-4/N-6" evidence="4">
    <location>
        <begin position="162"/>
        <end position="487"/>
    </location>
</feature>
<dbReference type="PANTHER" id="PTHR13370:SF16">
    <property type="entry name" value="SITE-SPECIFIC DNA-METHYLTRANSFERASE (ADENINE-SPECIFIC)"/>
    <property type="match status" value="1"/>
</dbReference>
<protein>
    <submittedName>
        <fullName evidence="5">Site-specific DNA-methyltransferase</fullName>
    </submittedName>
</protein>
<reference evidence="5 6" key="1">
    <citation type="submission" date="2018-05" db="EMBL/GenBank/DDBJ databases">
        <title>Micromonospora from Atacama Desert.</title>
        <authorList>
            <person name="Carro L."/>
            <person name="Goodfellow M."/>
            <person name="Klenk H.-P."/>
        </authorList>
    </citation>
    <scope>NUCLEOTIDE SEQUENCE [LARGE SCALE GENOMIC DNA]</scope>
    <source>
        <strain evidence="5 6">LB32</strain>
    </source>
</reference>
<keyword evidence="2 5" id="KW-0489">Methyltransferase</keyword>
<organism evidence="5 6">
    <name type="scientific">Micromonospora arida</name>
    <dbReference type="NCBI Taxonomy" id="2203715"/>
    <lineage>
        <taxon>Bacteria</taxon>
        <taxon>Bacillati</taxon>
        <taxon>Actinomycetota</taxon>
        <taxon>Actinomycetes</taxon>
        <taxon>Micromonosporales</taxon>
        <taxon>Micromonosporaceae</taxon>
        <taxon>Micromonospora</taxon>
    </lineage>
</organism>
<dbReference type="PANTHER" id="PTHR13370">
    <property type="entry name" value="RNA METHYLASE-RELATED"/>
    <property type="match status" value="1"/>
</dbReference>
<evidence type="ECO:0000256" key="2">
    <source>
        <dbReference type="ARBA" id="ARBA00022603"/>
    </source>
</evidence>
<dbReference type="SUPFAM" id="SSF53335">
    <property type="entry name" value="S-adenosyl-L-methionine-dependent methyltransferases"/>
    <property type="match status" value="1"/>
</dbReference>
<evidence type="ECO:0000313" key="6">
    <source>
        <dbReference type="Proteomes" id="UP000266889"/>
    </source>
</evidence>
<dbReference type="InterPro" id="IPR002941">
    <property type="entry name" value="DNA_methylase_N4/N6"/>
</dbReference>
<keyword evidence="6" id="KW-1185">Reference proteome</keyword>
<dbReference type="EMBL" id="QGSY01000168">
    <property type="protein sequence ID" value="RQX09735.1"/>
    <property type="molecule type" value="Genomic_DNA"/>
</dbReference>
<evidence type="ECO:0000259" key="4">
    <source>
        <dbReference type="Pfam" id="PF01555"/>
    </source>
</evidence>
<dbReference type="OrthoDB" id="9773060at2"/>
<dbReference type="GO" id="GO:0003677">
    <property type="term" value="F:DNA binding"/>
    <property type="evidence" value="ECO:0007669"/>
    <property type="project" value="InterPro"/>
</dbReference>
<dbReference type="PROSITE" id="PS00092">
    <property type="entry name" value="N6_MTASE"/>
    <property type="match status" value="1"/>
</dbReference>
<dbReference type="Pfam" id="PF01555">
    <property type="entry name" value="N6_N4_Mtase"/>
    <property type="match status" value="1"/>
</dbReference>
<dbReference type="GO" id="GO:0005737">
    <property type="term" value="C:cytoplasm"/>
    <property type="evidence" value="ECO:0007669"/>
    <property type="project" value="TreeGrafter"/>
</dbReference>
<comment type="similarity">
    <text evidence="1">Belongs to the N(4)/N(6)-methyltransferase family.</text>
</comment>
<keyword evidence="3 5" id="KW-0808">Transferase</keyword>
<dbReference type="Gene3D" id="3.40.50.150">
    <property type="entry name" value="Vaccinia Virus protein VP39"/>
    <property type="match status" value="1"/>
</dbReference>
<evidence type="ECO:0000256" key="1">
    <source>
        <dbReference type="ARBA" id="ARBA00006594"/>
    </source>
</evidence>
<name>A0A3N9X9E4_9ACTN</name>
<dbReference type="GO" id="GO:0008170">
    <property type="term" value="F:N-methyltransferase activity"/>
    <property type="evidence" value="ECO:0007669"/>
    <property type="project" value="InterPro"/>
</dbReference>
<proteinExistence type="inferred from homology"/>
<accession>A0A3N9X9E4</accession>
<evidence type="ECO:0000313" key="5">
    <source>
        <dbReference type="EMBL" id="RQX09735.1"/>
    </source>
</evidence>
<dbReference type="InterPro" id="IPR002052">
    <property type="entry name" value="DNA_methylase_N6_adenine_CS"/>
</dbReference>
<gene>
    <name evidence="5" type="ORF">DLJ58_14100</name>
</gene>
<evidence type="ECO:0000256" key="3">
    <source>
        <dbReference type="ARBA" id="ARBA00022679"/>
    </source>
</evidence>